<dbReference type="Proteomes" id="UP001066276">
    <property type="component" value="Chromosome 4_2"/>
</dbReference>
<accession>A0AAV7SG41</accession>
<keyword evidence="3" id="KW-1185">Reference proteome</keyword>
<reference evidence="2" key="1">
    <citation type="journal article" date="2022" name="bioRxiv">
        <title>Sequencing and chromosome-scale assembly of the giantPleurodeles waltlgenome.</title>
        <authorList>
            <person name="Brown T."/>
            <person name="Elewa A."/>
            <person name="Iarovenko S."/>
            <person name="Subramanian E."/>
            <person name="Araus A.J."/>
            <person name="Petzold A."/>
            <person name="Susuki M."/>
            <person name="Suzuki K.-i.T."/>
            <person name="Hayashi T."/>
            <person name="Toyoda A."/>
            <person name="Oliveira C."/>
            <person name="Osipova E."/>
            <person name="Leigh N.D."/>
            <person name="Simon A."/>
            <person name="Yun M.H."/>
        </authorList>
    </citation>
    <scope>NUCLEOTIDE SEQUENCE</scope>
    <source>
        <strain evidence="2">20211129_DDA</strain>
        <tissue evidence="2">Liver</tissue>
    </source>
</reference>
<feature type="compositionally biased region" description="Low complexity" evidence="1">
    <location>
        <begin position="68"/>
        <end position="84"/>
    </location>
</feature>
<proteinExistence type="predicted"/>
<evidence type="ECO:0000256" key="1">
    <source>
        <dbReference type="SAM" id="MobiDB-lite"/>
    </source>
</evidence>
<feature type="region of interest" description="Disordered" evidence="1">
    <location>
        <begin position="62"/>
        <end position="84"/>
    </location>
</feature>
<comment type="caution">
    <text evidence="2">The sequence shown here is derived from an EMBL/GenBank/DDBJ whole genome shotgun (WGS) entry which is preliminary data.</text>
</comment>
<protein>
    <submittedName>
        <fullName evidence="2">Uncharacterized protein</fullName>
    </submittedName>
</protein>
<dbReference type="AlphaFoldDB" id="A0AAV7SG41"/>
<evidence type="ECO:0000313" key="2">
    <source>
        <dbReference type="EMBL" id="KAJ1162935.1"/>
    </source>
</evidence>
<feature type="compositionally biased region" description="Polar residues" evidence="1">
    <location>
        <begin position="1"/>
        <end position="10"/>
    </location>
</feature>
<gene>
    <name evidence="2" type="ORF">NDU88_003399</name>
</gene>
<sequence>MTDMSLNPVSAGQPPPLPGHSAPSAAHCGPRLHHRPAGALHLRPGGSAPLTTTALQQWMAPLVPLGPPTGARPGTPPGRSGLRSNSIAAAASSRHFVALGSPSTAALSQLAGSQTLRGWPPSTAIRAHHSAGPACAQRRSRPRLVLRAPLRFTGTTPEDPVAPVSLSYGLSLTPPLQGPLMQDKNWAQMERDYFASAMLAGQATPPSNQRARGFHRLRSPSHSQHAASALLPSEQLCNTTVLAHHTPLLTA</sequence>
<organism evidence="2 3">
    <name type="scientific">Pleurodeles waltl</name>
    <name type="common">Iberian ribbed newt</name>
    <dbReference type="NCBI Taxonomy" id="8319"/>
    <lineage>
        <taxon>Eukaryota</taxon>
        <taxon>Metazoa</taxon>
        <taxon>Chordata</taxon>
        <taxon>Craniata</taxon>
        <taxon>Vertebrata</taxon>
        <taxon>Euteleostomi</taxon>
        <taxon>Amphibia</taxon>
        <taxon>Batrachia</taxon>
        <taxon>Caudata</taxon>
        <taxon>Salamandroidea</taxon>
        <taxon>Salamandridae</taxon>
        <taxon>Pleurodelinae</taxon>
        <taxon>Pleurodeles</taxon>
    </lineage>
</organism>
<evidence type="ECO:0000313" key="3">
    <source>
        <dbReference type="Proteomes" id="UP001066276"/>
    </source>
</evidence>
<name>A0AAV7SG41_PLEWA</name>
<dbReference type="EMBL" id="JANPWB010000008">
    <property type="protein sequence ID" value="KAJ1162935.1"/>
    <property type="molecule type" value="Genomic_DNA"/>
</dbReference>
<feature type="region of interest" description="Disordered" evidence="1">
    <location>
        <begin position="1"/>
        <end position="49"/>
    </location>
</feature>